<accession>A0A0A9FDG0</accession>
<organism evidence="1">
    <name type="scientific">Arundo donax</name>
    <name type="common">Giant reed</name>
    <name type="synonym">Donax arundinaceus</name>
    <dbReference type="NCBI Taxonomy" id="35708"/>
    <lineage>
        <taxon>Eukaryota</taxon>
        <taxon>Viridiplantae</taxon>
        <taxon>Streptophyta</taxon>
        <taxon>Embryophyta</taxon>
        <taxon>Tracheophyta</taxon>
        <taxon>Spermatophyta</taxon>
        <taxon>Magnoliopsida</taxon>
        <taxon>Liliopsida</taxon>
        <taxon>Poales</taxon>
        <taxon>Poaceae</taxon>
        <taxon>PACMAD clade</taxon>
        <taxon>Arundinoideae</taxon>
        <taxon>Arundineae</taxon>
        <taxon>Arundo</taxon>
    </lineage>
</organism>
<dbReference type="AlphaFoldDB" id="A0A0A9FDG0"/>
<name>A0A0A9FDG0_ARUDO</name>
<evidence type="ECO:0000313" key="1">
    <source>
        <dbReference type="EMBL" id="JAE11060.1"/>
    </source>
</evidence>
<protein>
    <submittedName>
        <fullName evidence="1">Uncharacterized protein</fullName>
    </submittedName>
</protein>
<sequence>MCICRLYTYILIICNNNENTMCTGRSSTI</sequence>
<proteinExistence type="predicted"/>
<reference evidence="1" key="1">
    <citation type="submission" date="2014-09" db="EMBL/GenBank/DDBJ databases">
        <authorList>
            <person name="Magalhaes I.L.F."/>
            <person name="Oliveira U."/>
            <person name="Santos F.R."/>
            <person name="Vidigal T.H.D.A."/>
            <person name="Brescovit A.D."/>
            <person name="Santos A.J."/>
        </authorList>
    </citation>
    <scope>NUCLEOTIDE SEQUENCE</scope>
    <source>
        <tissue evidence="1">Shoot tissue taken approximately 20 cm above the soil surface</tissue>
    </source>
</reference>
<reference evidence="1" key="2">
    <citation type="journal article" date="2015" name="Data Brief">
        <title>Shoot transcriptome of the giant reed, Arundo donax.</title>
        <authorList>
            <person name="Barrero R.A."/>
            <person name="Guerrero F.D."/>
            <person name="Moolhuijzen P."/>
            <person name="Goolsby J.A."/>
            <person name="Tidwell J."/>
            <person name="Bellgard S.E."/>
            <person name="Bellgard M.I."/>
        </authorList>
    </citation>
    <scope>NUCLEOTIDE SEQUENCE</scope>
    <source>
        <tissue evidence="1">Shoot tissue taken approximately 20 cm above the soil surface</tissue>
    </source>
</reference>
<dbReference type="EMBL" id="GBRH01186836">
    <property type="protein sequence ID" value="JAE11060.1"/>
    <property type="molecule type" value="Transcribed_RNA"/>
</dbReference>